<proteinExistence type="inferred from homology"/>
<dbReference type="SUPFAM" id="SSF53756">
    <property type="entry name" value="UDP-Glycosyltransferase/glycogen phosphorylase"/>
    <property type="match status" value="1"/>
</dbReference>
<evidence type="ECO:0000313" key="9">
    <source>
        <dbReference type="EMBL" id="KAK4008843.1"/>
    </source>
</evidence>
<sequence>MPYPVLEPTAGSSFEFEIWNKTFEPDVLKDQIRQKKKLAAWFVSNCFTQSGREKYASELQKYVHVDVYGKCGPLVCANHLQCYQMLEQQYKFYLSFENSICRDYVTEKFYNALLFNVVPVVYGGANYNAVAPKGSYIDVRDFTSVRHLAQYLKLLDKNDSAYLRYFDWRKTPSGISALPRFIQGWCTLCSMLNNNSLPLKSYSNIHSWWFEKGHCENDRTNIHKLTT</sequence>
<dbReference type="Proteomes" id="UP001234178">
    <property type="component" value="Unassembled WGS sequence"/>
</dbReference>
<comment type="caution">
    <text evidence="9">The sequence shown here is derived from an EMBL/GenBank/DDBJ whole genome shotgun (WGS) entry which is preliminary data.</text>
</comment>
<evidence type="ECO:0000256" key="5">
    <source>
        <dbReference type="ARBA" id="ARBA00022679"/>
    </source>
</evidence>
<keyword evidence="7" id="KW-0812">Transmembrane</keyword>
<keyword evidence="6 7" id="KW-0333">Golgi apparatus</keyword>
<evidence type="ECO:0000256" key="2">
    <source>
        <dbReference type="ARBA" id="ARBA00004922"/>
    </source>
</evidence>
<keyword evidence="7" id="KW-0472">Membrane</keyword>
<comment type="similarity">
    <text evidence="3 7">Belongs to the glycosyltransferase 10 family.</text>
</comment>
<dbReference type="EMBL" id="JAOYFB010000002">
    <property type="protein sequence ID" value="KAK4008843.1"/>
    <property type="molecule type" value="Genomic_DNA"/>
</dbReference>
<keyword evidence="5 7" id="KW-0808">Transferase</keyword>
<dbReference type="InterPro" id="IPR038577">
    <property type="entry name" value="GT10-like_C_sf"/>
</dbReference>
<organism evidence="9 10">
    <name type="scientific">Daphnia magna</name>
    <dbReference type="NCBI Taxonomy" id="35525"/>
    <lineage>
        <taxon>Eukaryota</taxon>
        <taxon>Metazoa</taxon>
        <taxon>Ecdysozoa</taxon>
        <taxon>Arthropoda</taxon>
        <taxon>Crustacea</taxon>
        <taxon>Branchiopoda</taxon>
        <taxon>Diplostraca</taxon>
        <taxon>Cladocera</taxon>
        <taxon>Anomopoda</taxon>
        <taxon>Daphniidae</taxon>
        <taxon>Daphnia</taxon>
    </lineage>
</organism>
<evidence type="ECO:0000259" key="8">
    <source>
        <dbReference type="Pfam" id="PF00852"/>
    </source>
</evidence>
<reference evidence="9 10" key="1">
    <citation type="journal article" date="2023" name="Nucleic Acids Res.">
        <title>The hologenome of Daphnia magna reveals possible DNA methylation and microbiome-mediated evolution of the host genome.</title>
        <authorList>
            <person name="Chaturvedi A."/>
            <person name="Li X."/>
            <person name="Dhandapani V."/>
            <person name="Marshall H."/>
            <person name="Kissane S."/>
            <person name="Cuenca-Cambronero M."/>
            <person name="Asole G."/>
            <person name="Calvet F."/>
            <person name="Ruiz-Romero M."/>
            <person name="Marangio P."/>
            <person name="Guigo R."/>
            <person name="Rago D."/>
            <person name="Mirbahai L."/>
            <person name="Eastwood N."/>
            <person name="Colbourne J.K."/>
            <person name="Zhou J."/>
            <person name="Mallon E."/>
            <person name="Orsini L."/>
        </authorList>
    </citation>
    <scope>NUCLEOTIDE SEQUENCE [LARGE SCALE GENOMIC DNA]</scope>
    <source>
        <strain evidence="9">LRV0_1</strain>
    </source>
</reference>
<evidence type="ECO:0000256" key="3">
    <source>
        <dbReference type="ARBA" id="ARBA00008919"/>
    </source>
</evidence>
<comment type="pathway">
    <text evidence="2">Protein modification; protein glycosylation.</text>
</comment>
<keyword evidence="4 7" id="KW-0328">Glycosyltransferase</keyword>
<protein>
    <recommendedName>
        <fullName evidence="7">Fucosyltransferase</fullName>
        <ecNumber evidence="7">2.4.1.-</ecNumber>
    </recommendedName>
</protein>
<dbReference type="InterPro" id="IPR055270">
    <property type="entry name" value="Glyco_tran_10_C"/>
</dbReference>
<accession>A0ABQ9Z7G7</accession>
<name>A0ABQ9Z7G7_9CRUS</name>
<dbReference type="InterPro" id="IPR001503">
    <property type="entry name" value="Glyco_trans_10"/>
</dbReference>
<evidence type="ECO:0000256" key="7">
    <source>
        <dbReference type="RuleBase" id="RU003832"/>
    </source>
</evidence>
<dbReference type="Gene3D" id="3.40.50.11660">
    <property type="entry name" value="Glycosyl transferase family 10, C-terminal domain"/>
    <property type="match status" value="1"/>
</dbReference>
<dbReference type="EC" id="2.4.1.-" evidence="7"/>
<evidence type="ECO:0000256" key="4">
    <source>
        <dbReference type="ARBA" id="ARBA00022676"/>
    </source>
</evidence>
<feature type="domain" description="Fucosyltransferase C-terminal" evidence="8">
    <location>
        <begin position="33"/>
        <end position="208"/>
    </location>
</feature>
<dbReference type="PANTHER" id="PTHR48438">
    <property type="entry name" value="ALPHA-(1,3)-FUCOSYLTRANSFERASE C-RELATED"/>
    <property type="match status" value="1"/>
</dbReference>
<comment type="subcellular location">
    <subcellularLocation>
        <location evidence="1">Golgi apparatus membrane</location>
        <topology evidence="1">Single-pass type II membrane protein</topology>
    </subcellularLocation>
    <subcellularLocation>
        <location evidence="7">Golgi apparatus</location>
        <location evidence="7">Golgi stack membrane</location>
        <topology evidence="7">Single-pass type II membrane protein</topology>
    </subcellularLocation>
</comment>
<gene>
    <name evidence="9" type="ORF">OUZ56_013969</name>
</gene>
<dbReference type="Pfam" id="PF00852">
    <property type="entry name" value="Glyco_transf_10"/>
    <property type="match status" value="1"/>
</dbReference>
<dbReference type="PANTHER" id="PTHR48438:SF1">
    <property type="entry name" value="ALPHA-(1,3)-FUCOSYLTRANSFERASE C-RELATED"/>
    <property type="match status" value="1"/>
</dbReference>
<keyword evidence="10" id="KW-1185">Reference proteome</keyword>
<evidence type="ECO:0000313" key="10">
    <source>
        <dbReference type="Proteomes" id="UP001234178"/>
    </source>
</evidence>
<evidence type="ECO:0000256" key="1">
    <source>
        <dbReference type="ARBA" id="ARBA00004323"/>
    </source>
</evidence>
<evidence type="ECO:0000256" key="6">
    <source>
        <dbReference type="ARBA" id="ARBA00023034"/>
    </source>
</evidence>